<sequence length="64" mass="6940">MTGTMTGTESNVMSAEEAIDHILDVMDEYGLRSTANIDTLIRAINDAAESEDVDEEEESESDGD</sequence>
<evidence type="ECO:0000313" key="1">
    <source>
        <dbReference type="EMBL" id="GAH92764.1"/>
    </source>
</evidence>
<reference evidence="1" key="1">
    <citation type="journal article" date="2014" name="Front. Microbiol.">
        <title>High frequency of phylogenetically diverse reductive dehalogenase-homologous genes in deep subseafloor sedimentary metagenomes.</title>
        <authorList>
            <person name="Kawai M."/>
            <person name="Futagami T."/>
            <person name="Toyoda A."/>
            <person name="Takaki Y."/>
            <person name="Nishi S."/>
            <person name="Hori S."/>
            <person name="Arai W."/>
            <person name="Tsubouchi T."/>
            <person name="Morono Y."/>
            <person name="Uchiyama I."/>
            <person name="Ito T."/>
            <person name="Fujiyama A."/>
            <person name="Inagaki F."/>
            <person name="Takami H."/>
        </authorList>
    </citation>
    <scope>NUCLEOTIDE SEQUENCE</scope>
    <source>
        <strain evidence="1">Expedition CK06-06</strain>
    </source>
</reference>
<accession>X1KRI3</accession>
<dbReference type="AlphaFoldDB" id="X1KRI3"/>
<gene>
    <name evidence="1" type="ORF">S06H3_00400</name>
</gene>
<name>X1KRI3_9ZZZZ</name>
<organism evidence="1">
    <name type="scientific">marine sediment metagenome</name>
    <dbReference type="NCBI Taxonomy" id="412755"/>
    <lineage>
        <taxon>unclassified sequences</taxon>
        <taxon>metagenomes</taxon>
        <taxon>ecological metagenomes</taxon>
    </lineage>
</organism>
<comment type="caution">
    <text evidence="1">The sequence shown here is derived from an EMBL/GenBank/DDBJ whole genome shotgun (WGS) entry which is preliminary data.</text>
</comment>
<proteinExistence type="predicted"/>
<dbReference type="EMBL" id="BARV01000067">
    <property type="protein sequence ID" value="GAH92764.1"/>
    <property type="molecule type" value="Genomic_DNA"/>
</dbReference>
<protein>
    <submittedName>
        <fullName evidence="1">Uncharacterized protein</fullName>
    </submittedName>
</protein>